<keyword evidence="2" id="KW-1185">Reference proteome</keyword>
<comment type="caution">
    <text evidence="1">The sequence shown here is derived from an EMBL/GenBank/DDBJ whole genome shotgun (WGS) entry which is preliminary data.</text>
</comment>
<proteinExistence type="predicted"/>
<dbReference type="EMBL" id="NDXW01000001">
    <property type="protein sequence ID" value="RDH42834.1"/>
    <property type="molecule type" value="Genomic_DNA"/>
</dbReference>
<dbReference type="Proteomes" id="UP000257039">
    <property type="component" value="Unassembled WGS sequence"/>
</dbReference>
<sequence>MNYDQLKSDFINTLHVKGGLDNISPAQAKQVNAAFQQYAIEAFYQDLNKKAKVEATHLAKVVRAVNRHDAHVAQVTSFMTELLISGIKTIPAIGGFAGLVHKMINNPLSGTWQVVRCGFGNERFGTDGFNLFGDAKNNVWSPLTYNTSNPDGAYGLSGMNLSTGNATLFQSDQRKRFEQFESELANLISPVISDKLGIKNIHGAFKKIPIELKQQPHFNAGDYTTDAAVRVYLAYQRRPKYFFFRALSSIILVDINDHDGIKDILSGSFLNDEGIIVDRDELKKRVSTLGKTYISKHSPVYHILYKSSDTIQAVYKQCLAEKGRLQISDKQAINSIITPVRLSETLLVKVKYLSYWEPLVGHRFFSSALDTLVKSMIEKHYRFSMSLSMSNIGQRLAICLAFCEELLLSYLGTTKMGLLPPTALYLDAVSYVIDDCAASAADLMHKNNNTERQKWRDWFYLFLLKLPEVNVFFDRCQQQGLLNQHKTFSGKQVTGLSPLVNPNLLGVEFSPYPRKTLTIDGFGQHESEIKQYLAPIVVPASDKLKRPSWEKYAAAHDRVYKPIEIDGKSSIPLWEDIVLSVDKKEHYIESVQNPWARYKTFYDLIQYSGEINLDELKLLIKGQHEVIKAILCHTGMRKEVMSKTNK</sequence>
<name>A0A4P9VKF6_9GAMM</name>
<dbReference type="AlphaFoldDB" id="A0A4P9VKF6"/>
<organism evidence="1 2">
    <name type="scientific">Zooshikella ganghwensis</name>
    <dbReference type="NCBI Taxonomy" id="202772"/>
    <lineage>
        <taxon>Bacteria</taxon>
        <taxon>Pseudomonadati</taxon>
        <taxon>Pseudomonadota</taxon>
        <taxon>Gammaproteobacteria</taxon>
        <taxon>Oceanospirillales</taxon>
        <taxon>Zooshikellaceae</taxon>
        <taxon>Zooshikella</taxon>
    </lineage>
</organism>
<dbReference type="RefSeq" id="WP_094786279.1">
    <property type="nucleotide sequence ID" value="NZ_NDXW01000001.1"/>
</dbReference>
<evidence type="ECO:0000313" key="2">
    <source>
        <dbReference type="Proteomes" id="UP000257039"/>
    </source>
</evidence>
<evidence type="ECO:0000313" key="1">
    <source>
        <dbReference type="EMBL" id="RDH42834.1"/>
    </source>
</evidence>
<accession>A0A4P9VKF6</accession>
<protein>
    <submittedName>
        <fullName evidence="1">Uncharacterized protein</fullName>
    </submittedName>
</protein>
<gene>
    <name evidence="1" type="ORF">B9G39_04860</name>
</gene>
<reference evidence="1 2" key="1">
    <citation type="submission" date="2017-04" db="EMBL/GenBank/DDBJ databases">
        <title>Draft genome sequence of Zooshikella ganghwensis VG4 isolated from Red Sea sediments.</title>
        <authorList>
            <person name="Rehman Z."/>
            <person name="Alam I."/>
            <person name="Kamau A."/>
            <person name="Bajic V."/>
            <person name="Leiknes T."/>
        </authorList>
    </citation>
    <scope>NUCLEOTIDE SEQUENCE [LARGE SCALE GENOMIC DNA]</scope>
    <source>
        <strain evidence="1 2">VG4</strain>
    </source>
</reference>